<evidence type="ECO:0000256" key="3">
    <source>
        <dbReference type="ARBA" id="ARBA00022448"/>
    </source>
</evidence>
<name>A0AAV5RDX5_STABA</name>
<dbReference type="GO" id="GO:0044611">
    <property type="term" value="C:nuclear pore inner ring"/>
    <property type="evidence" value="ECO:0007669"/>
    <property type="project" value="TreeGrafter"/>
</dbReference>
<feature type="domain" description="Nucleoporin Nup133/Nup155-like C-terminal" evidence="6">
    <location>
        <begin position="575"/>
        <end position="1213"/>
    </location>
</feature>
<evidence type="ECO:0000256" key="2">
    <source>
        <dbReference type="ARBA" id="ARBA00007373"/>
    </source>
</evidence>
<dbReference type="AlphaFoldDB" id="A0AAV5RDX5"/>
<reference evidence="8 9" key="1">
    <citation type="journal article" date="2023" name="Elife">
        <title>Identification of key yeast species and microbe-microbe interactions impacting larval growth of Drosophila in the wild.</title>
        <authorList>
            <person name="Mure A."/>
            <person name="Sugiura Y."/>
            <person name="Maeda R."/>
            <person name="Honda K."/>
            <person name="Sakurai N."/>
            <person name="Takahashi Y."/>
            <person name="Watada M."/>
            <person name="Katoh T."/>
            <person name="Gotoh A."/>
            <person name="Gotoh Y."/>
            <person name="Taniguchi I."/>
            <person name="Nakamura K."/>
            <person name="Hayashi T."/>
            <person name="Katayama T."/>
            <person name="Uemura T."/>
            <person name="Hattori Y."/>
        </authorList>
    </citation>
    <scope>NUCLEOTIDE SEQUENCE [LARGE SCALE GENOMIC DNA]</scope>
    <source>
        <strain evidence="8 9">SB-73</strain>
    </source>
</reference>
<dbReference type="Gene3D" id="1.25.40.440">
    <property type="entry name" value="Nucleoporin, helical domain, central subdomain"/>
    <property type="match status" value="1"/>
</dbReference>
<protein>
    <submittedName>
        <fullName evidence="8">Nup170 protein</fullName>
    </submittedName>
</protein>
<evidence type="ECO:0000256" key="1">
    <source>
        <dbReference type="ARBA" id="ARBA00004123"/>
    </source>
</evidence>
<keyword evidence="4" id="KW-0539">Nucleus</keyword>
<dbReference type="InterPro" id="IPR007187">
    <property type="entry name" value="Nucleoporin_Nup133/Nup155_C"/>
</dbReference>
<dbReference type="InterPro" id="IPR014908">
    <property type="entry name" value="Nucleoporin_Nup133/Nup155_N"/>
</dbReference>
<dbReference type="Proteomes" id="UP001362899">
    <property type="component" value="Unassembled WGS sequence"/>
</dbReference>
<feature type="region of interest" description="Disordered" evidence="5">
    <location>
        <begin position="373"/>
        <end position="417"/>
    </location>
</feature>
<dbReference type="Pfam" id="PF08801">
    <property type="entry name" value="Nucleoporin_N"/>
    <property type="match status" value="1"/>
</dbReference>
<dbReference type="GO" id="GO:0006405">
    <property type="term" value="P:RNA export from nucleus"/>
    <property type="evidence" value="ECO:0007669"/>
    <property type="project" value="TreeGrafter"/>
</dbReference>
<dbReference type="Gene3D" id="1.25.40.450">
    <property type="entry name" value="Nucleoporin, helical domain, N-terminal subdomain"/>
    <property type="match status" value="1"/>
</dbReference>
<keyword evidence="3" id="KW-0813">Transport</keyword>
<dbReference type="EMBL" id="BTGC01000003">
    <property type="protein sequence ID" value="GMM49771.1"/>
    <property type="molecule type" value="Genomic_DNA"/>
</dbReference>
<evidence type="ECO:0000256" key="5">
    <source>
        <dbReference type="SAM" id="MobiDB-lite"/>
    </source>
</evidence>
<feature type="compositionally biased region" description="Low complexity" evidence="5">
    <location>
        <begin position="397"/>
        <end position="413"/>
    </location>
</feature>
<evidence type="ECO:0000259" key="6">
    <source>
        <dbReference type="Pfam" id="PF03177"/>
    </source>
</evidence>
<dbReference type="GO" id="GO:0006606">
    <property type="term" value="P:protein import into nucleus"/>
    <property type="evidence" value="ECO:0007669"/>
    <property type="project" value="TreeGrafter"/>
</dbReference>
<feature type="domain" description="Nucleoporin Nup133/Nup155-like N-terminal" evidence="7">
    <location>
        <begin position="111"/>
        <end position="492"/>
    </location>
</feature>
<gene>
    <name evidence="8" type="ORF">DASB73_007290</name>
</gene>
<keyword evidence="9" id="KW-1185">Reference proteome</keyword>
<dbReference type="InterPro" id="IPR042533">
    <property type="entry name" value="Nucleoporin_Nup155_C_1"/>
</dbReference>
<evidence type="ECO:0000259" key="7">
    <source>
        <dbReference type="Pfam" id="PF08801"/>
    </source>
</evidence>
<comment type="similarity">
    <text evidence="2">Belongs to the non-repetitive/WGA-negative nucleoporin family.</text>
</comment>
<dbReference type="InterPro" id="IPR042538">
    <property type="entry name" value="Nucleoporin_Nup155_C_3"/>
</dbReference>
<proteinExistence type="inferred from homology"/>
<dbReference type="Gene3D" id="1.20.58.1780">
    <property type="match status" value="1"/>
</dbReference>
<dbReference type="GO" id="GO:0017056">
    <property type="term" value="F:structural constituent of nuclear pore"/>
    <property type="evidence" value="ECO:0007669"/>
    <property type="project" value="InterPro"/>
</dbReference>
<evidence type="ECO:0000313" key="9">
    <source>
        <dbReference type="Proteomes" id="UP001362899"/>
    </source>
</evidence>
<dbReference type="InterPro" id="IPR042537">
    <property type="entry name" value="Nucleoporin_Nup155_C_2"/>
</dbReference>
<dbReference type="PANTHER" id="PTHR10350:SF6">
    <property type="entry name" value="NUCLEAR PORE COMPLEX PROTEIN NUP155"/>
    <property type="match status" value="1"/>
</dbReference>
<dbReference type="Gene3D" id="1.20.120.1880">
    <property type="entry name" value="Nucleoporin, helical C-terminal domain"/>
    <property type="match status" value="1"/>
</dbReference>
<dbReference type="InterPro" id="IPR004870">
    <property type="entry name" value="Nucleoporin_Nup155"/>
</dbReference>
<sequence length="1222" mass="135945">MSLPSLVHQYGAPPPKRQVEIGTVSASLALQTQDWPLGVASNLLQPYFLRDRQNPDLADFIESGTVECHCTPDLMQVKAYTPFGISPKSLPPALLSFLASNPSVGFVELGKNGTIWVCHGSDTYLWNLENDSVRKFGNEAVYSMEIMPADRNVFSDTVSEILVVSFKDSISLFAIDKQNKLFDTGLSISIAGLGKPTVRTTPEGRVFFVCENTGTALFEFRYSAREGWFAPKTKRVCHGELGGFLGGIFGTHTVSKDAEHVRDFVLDSSVHAIYILTSRSSVHVYDYTPKGTLVSLVENFSTYRMFQGIRNTKYVPADKELVSICAVPLSSSKRVRFVVLTATGARIYFRAANNISGINVHGLQHAAAPIPKTEEHPAHNQPQAQPGIIHPATTDLKNGTNISGTSNSNSKSSPGLKALPHSRILRGLVTHTITEGNTVLSSVVDMDRVAHQHDIGQPLSFVELSGFYKIDGKVLLLCQGSTSGFDLILTPTSLYQVRTRPFSERFEYADISLAVAQVYGPMQTCCGSLSVASHSTSRYSRENAIASYFRFGGLPMFKRDQVQTGFLNDGSIRLSALFDGLALYLARLLLPVWNTKILRDNDLPPVTENLDKLYEELVSIVTFLDRNRSFSEGLSDRNGYTNTDDAAVLSQAEYKGLHCLGRLAKSCQEGVAFIRLVLNKSDAKQVLSYFDKSRLLRFRAMTFGELFTVAKESDIVKELVNSLVNFVLNQGESLDTIAATIQTSCPTYCSSSEVLEYKALEFIHQAKEQKEPDMTCLTKSATLVRQAAASIQIDTLKDIVRDYAQLKFYTGAVQSALAVAAEQDPANLAVGYLRQRDSDSHTIKELEAKRRNVQTFNVETKVAENYALPVSTQRTIENTQSEGEIKFKAKSQIYDVIFNEILKPHPELADAQTKDATRQVMLDSPDEVWHFALYDWYLNNNRQDQVAMLDTPFIANYLLIGSARDIRIANLLWKWYQRHGDLLATADVLLDLARGPLSTTLTQRVEFLSRAMAYCQAQTQNSPQATNMATMVKAYLGLARIQTRIQAKCDDPRLNQRIFTVTEQFYDFAKPLELYDVCFELIEFADLRDPVVIESCWQNMFAKERRDDGAEGSPHFAQLISIITSMGIKFGNCKAIFNPTKLVPMIEQYAVEYTKTAPTGWIVDAFQAAGVELSDLNEVYVNTLKNRVLSGEAVVHAEESLSYLRSKWSESEQVEAKKGITA</sequence>
<dbReference type="Pfam" id="PF03177">
    <property type="entry name" value="Nucleoporin_C"/>
    <property type="match status" value="1"/>
</dbReference>
<evidence type="ECO:0000256" key="4">
    <source>
        <dbReference type="ARBA" id="ARBA00023242"/>
    </source>
</evidence>
<dbReference type="GO" id="GO:0000972">
    <property type="term" value="P:transcription-dependent tethering of RNA polymerase II gene DNA at nuclear periphery"/>
    <property type="evidence" value="ECO:0007669"/>
    <property type="project" value="TreeGrafter"/>
</dbReference>
<comment type="caution">
    <text evidence="8">The sequence shown here is derived from an EMBL/GenBank/DDBJ whole genome shotgun (WGS) entry which is preliminary data.</text>
</comment>
<organism evidence="8 9">
    <name type="scientific">Starmerella bacillaris</name>
    <name type="common">Yeast</name>
    <name type="synonym">Candida zemplinina</name>
    <dbReference type="NCBI Taxonomy" id="1247836"/>
    <lineage>
        <taxon>Eukaryota</taxon>
        <taxon>Fungi</taxon>
        <taxon>Dikarya</taxon>
        <taxon>Ascomycota</taxon>
        <taxon>Saccharomycotina</taxon>
        <taxon>Dipodascomycetes</taxon>
        <taxon>Dipodascales</taxon>
        <taxon>Trichomonascaceae</taxon>
        <taxon>Starmerella</taxon>
    </lineage>
</organism>
<evidence type="ECO:0000313" key="8">
    <source>
        <dbReference type="EMBL" id="GMM49771.1"/>
    </source>
</evidence>
<comment type="subcellular location">
    <subcellularLocation>
        <location evidence="1">Nucleus</location>
    </subcellularLocation>
</comment>
<dbReference type="PANTHER" id="PTHR10350">
    <property type="entry name" value="NUCLEAR PORE COMPLEX PROTEIN NUP155"/>
    <property type="match status" value="1"/>
</dbReference>
<dbReference type="GO" id="GO:0036228">
    <property type="term" value="P:protein localization to nuclear inner membrane"/>
    <property type="evidence" value="ECO:0007669"/>
    <property type="project" value="TreeGrafter"/>
</dbReference>
<accession>A0AAV5RDX5</accession>